<protein>
    <recommendedName>
        <fullName evidence="4">Antitoxin Phd_YefM, type II toxin-antitoxin system</fullName>
    </recommendedName>
</protein>
<gene>
    <name evidence="3" type="ORF">BECKDK2373B_GA0170837_105220</name>
    <name evidence="2" type="ORF">BECKDK2373C_GA0170839_10485</name>
</gene>
<accession>A0A450SN88</accession>
<organism evidence="2">
    <name type="scientific">Candidatus Kentrum sp. DK</name>
    <dbReference type="NCBI Taxonomy" id="2126562"/>
    <lineage>
        <taxon>Bacteria</taxon>
        <taxon>Pseudomonadati</taxon>
        <taxon>Pseudomonadota</taxon>
        <taxon>Gammaproteobacteria</taxon>
        <taxon>Candidatus Kentrum</taxon>
    </lineage>
</organism>
<feature type="compositionally biased region" description="Polar residues" evidence="1">
    <location>
        <begin position="55"/>
        <end position="65"/>
    </location>
</feature>
<evidence type="ECO:0000313" key="3">
    <source>
        <dbReference type="EMBL" id="VFJ55450.1"/>
    </source>
</evidence>
<name>A0A450SN88_9GAMM</name>
<dbReference type="EMBL" id="CAADEY010000048">
    <property type="protein sequence ID" value="VFJ55262.1"/>
    <property type="molecule type" value="Genomic_DNA"/>
</dbReference>
<dbReference type="AlphaFoldDB" id="A0A450SN88"/>
<evidence type="ECO:0000256" key="1">
    <source>
        <dbReference type="SAM" id="MobiDB-lite"/>
    </source>
</evidence>
<evidence type="ECO:0008006" key="4">
    <source>
        <dbReference type="Google" id="ProtNLM"/>
    </source>
</evidence>
<reference evidence="2" key="1">
    <citation type="submission" date="2019-02" db="EMBL/GenBank/DDBJ databases">
        <authorList>
            <person name="Gruber-Vodicka R. H."/>
            <person name="Seah K. B. B."/>
        </authorList>
    </citation>
    <scope>NUCLEOTIDE SEQUENCE</scope>
    <source>
        <strain evidence="2">BECK_DK161</strain>
        <strain evidence="3">BECK_DK47</strain>
    </source>
</reference>
<feature type="region of interest" description="Disordered" evidence="1">
    <location>
        <begin position="46"/>
        <end position="65"/>
    </location>
</feature>
<sequence>MLTLHPSILGKNGKKEFAVLPYEEFEQITMALADYDDLKDLRAAKQDEEDAPGISLSQVRQELGI</sequence>
<dbReference type="EMBL" id="CAADEX010000052">
    <property type="protein sequence ID" value="VFJ55450.1"/>
    <property type="molecule type" value="Genomic_DNA"/>
</dbReference>
<proteinExistence type="predicted"/>
<evidence type="ECO:0000313" key="2">
    <source>
        <dbReference type="EMBL" id="VFJ55262.1"/>
    </source>
</evidence>